<gene>
    <name evidence="2" type="ORF">UFOVP595_2</name>
</gene>
<proteinExistence type="predicted"/>
<protein>
    <submittedName>
        <fullName evidence="2">Uncharacterized protein</fullName>
    </submittedName>
</protein>
<name>A0A6J5MW15_9CAUD</name>
<evidence type="ECO:0000313" key="2">
    <source>
        <dbReference type="EMBL" id="CAB4151134.1"/>
    </source>
</evidence>
<accession>A0A6J5MW15</accession>
<feature type="coiled-coil region" evidence="1">
    <location>
        <begin position="654"/>
        <end position="718"/>
    </location>
</feature>
<sequence>MADEKSVVYNVSIEYGGLKQSQEDIQKRIVDLRNEQSKLDATTKEGQKAIRENTAALSALNTQYKTNEKALKDLTSAEKSNIDSTNFANNSISQNRELLKGLTADYIRLQNPTAEQTKKLKTLTDTLKAQEEAIGDTRRSVGSYKESFKSVLEQFPTFTKGLQGVTNGFKALSAGNPFTLILMALTPLIQSFLKLEPVTNAVNGVFEAISSTITTIVVSIKTFVEGITSGAGILDSFSNAFGGFGSKVAEATKEGYNLVQALDDLEDAERANQASIAETNRNVAILIAKSKDRTKTEKERIGFLQEANKQEEAQLKKDQKLADERVKIAAAELSRAIRLGKDRDTAEQSLADAQQKRFEVQQAAGTQTERNQGRINMLLDAEAEKRKKDAEEYQKTLETKTKRMMDALKAEQEETAVAYSQQLNDLKQSLANKEKTQEQYDLALRVLALKNIDEQIDDLKKRNNKLTKLDDEIAKLRIQKKSMEIDGQIELNKKLEASEVETRQRAQSKIENVNDQLMADAKTRYMVELDAANGNADAKLAAQQRYADEVYAIQIDTLNKQIALLEADTANAEKNAAEIAKMRIAYQNLVTENGIKSIDEIDAATKKSSDDWEAEFKKRAEQVAQVSQMVLGALQDANNQAAEKELRTLDATTKAKSEALKNQLNKDLTAIKDNIAKGLITKEQGDAQEAKLQEKADARQIQIEKDALRQENEIKRKQFETDKRYAIAQTIITTALNVIKAFPNIFAMIVAGAQGAIQLAAIKSQEFVPAFAQGGLVEGFAGGGLSGTKIKKGMGIPIKRSNGDNLLATIKTGEVILNQHQQAALGGARTFKRIGVPGFADGGMVNANNITNESDRVVEAIKNLNLVVSVSEITSVQNRIQAIETATSI</sequence>
<dbReference type="EMBL" id="LR796568">
    <property type="protein sequence ID" value="CAB4151134.1"/>
    <property type="molecule type" value="Genomic_DNA"/>
</dbReference>
<feature type="coiled-coil region" evidence="1">
    <location>
        <begin position="343"/>
        <end position="486"/>
    </location>
</feature>
<keyword evidence="1" id="KW-0175">Coiled coil</keyword>
<organism evidence="2">
    <name type="scientific">uncultured Caudovirales phage</name>
    <dbReference type="NCBI Taxonomy" id="2100421"/>
    <lineage>
        <taxon>Viruses</taxon>
        <taxon>Duplodnaviria</taxon>
        <taxon>Heunggongvirae</taxon>
        <taxon>Uroviricota</taxon>
        <taxon>Caudoviricetes</taxon>
        <taxon>Peduoviridae</taxon>
        <taxon>Maltschvirus</taxon>
        <taxon>Maltschvirus maltsch</taxon>
    </lineage>
</organism>
<reference evidence="2" key="1">
    <citation type="submission" date="2020-04" db="EMBL/GenBank/DDBJ databases">
        <authorList>
            <person name="Chiriac C."/>
            <person name="Salcher M."/>
            <person name="Ghai R."/>
            <person name="Kavagutti S V."/>
        </authorList>
    </citation>
    <scope>NUCLEOTIDE SEQUENCE</scope>
</reference>
<evidence type="ECO:0000256" key="1">
    <source>
        <dbReference type="SAM" id="Coils"/>
    </source>
</evidence>